<proteinExistence type="predicted"/>
<evidence type="ECO:0000313" key="2">
    <source>
        <dbReference type="Proteomes" id="UP001300383"/>
    </source>
</evidence>
<name>A0AAP4BDN2_9FIRM</name>
<dbReference type="Gene3D" id="3.40.50.1360">
    <property type="match status" value="1"/>
</dbReference>
<dbReference type="RefSeq" id="WP_283231712.1">
    <property type="nucleotide sequence ID" value="NZ_JASGBQ010000029.1"/>
</dbReference>
<dbReference type="Proteomes" id="UP001300383">
    <property type="component" value="Unassembled WGS sequence"/>
</dbReference>
<accession>A0AAP4BDN2</accession>
<dbReference type="SUPFAM" id="SSF100950">
    <property type="entry name" value="NagB/RpiA/CoA transferase-like"/>
    <property type="match status" value="1"/>
</dbReference>
<sequence length="317" mass="35929">MDMMSTIKGSMFESLYPEGWDLERLKYCVTSDPATICTPQDFWNQDFKPIPVKDLNDMAVRFGHEIAMQIRLAKEEGKELILILPVGPMEMYRWTVYFLKEWGITCEHVHGFNMDEWADSEGNTMPADNPVTFQYAMNQAFYGPLGTQGVPEKQRHFATKEELPNYAEQMGELRAKGAKQVMVYGIGRACHIAFWDPHFAKDYSSEADWLADTHRIGAMLHPLTVEQNAYLTFHGNYIPLSCYANTIGPGLMFQSDFAVGGCDGVLGRGMSWQGQSLWMTLRYGTTPWITSSYIPTIPGKLLFLEELASSCSEINPH</sequence>
<organism evidence="1 2">
    <name type="scientific">Fusibacillus kribbianus</name>
    <dbReference type="NCBI Taxonomy" id="3044208"/>
    <lineage>
        <taxon>Bacteria</taxon>
        <taxon>Bacillati</taxon>
        <taxon>Bacillota</taxon>
        <taxon>Clostridia</taxon>
        <taxon>Lachnospirales</taxon>
        <taxon>Lachnospiraceae</taxon>
        <taxon>Fusibacillus</taxon>
    </lineage>
</organism>
<protein>
    <recommendedName>
        <fullName evidence="3">Glucosamine-6-phosphate isomerase</fullName>
    </recommendedName>
</protein>
<evidence type="ECO:0000313" key="1">
    <source>
        <dbReference type="EMBL" id="MDI9243288.1"/>
    </source>
</evidence>
<dbReference type="AlphaFoldDB" id="A0AAP4BDN2"/>
<dbReference type="InterPro" id="IPR037171">
    <property type="entry name" value="NagB/RpiA_transferase-like"/>
</dbReference>
<keyword evidence="2" id="KW-1185">Reference proteome</keyword>
<gene>
    <name evidence="1" type="ORF">QJ036_12595</name>
</gene>
<evidence type="ECO:0008006" key="3">
    <source>
        <dbReference type="Google" id="ProtNLM"/>
    </source>
</evidence>
<reference evidence="1 2" key="1">
    <citation type="submission" date="2023-05" db="EMBL/GenBank/DDBJ databases">
        <title>[ruminococcus] sp. nov., isolated from a pig farm feces dump.</title>
        <authorList>
            <person name="Chang Y.-H."/>
        </authorList>
    </citation>
    <scope>NUCLEOTIDE SEQUENCE [LARGE SCALE GENOMIC DNA]</scope>
    <source>
        <strain evidence="1 2">YH-rum2234</strain>
    </source>
</reference>
<comment type="caution">
    <text evidence="1">The sequence shown here is derived from an EMBL/GenBank/DDBJ whole genome shotgun (WGS) entry which is preliminary data.</text>
</comment>
<dbReference type="EMBL" id="JASGBQ010000029">
    <property type="protein sequence ID" value="MDI9243288.1"/>
    <property type="molecule type" value="Genomic_DNA"/>
</dbReference>